<dbReference type="InterPro" id="IPR003617">
    <property type="entry name" value="TFIIS/CRSP70_N_sub"/>
</dbReference>
<feature type="region of interest" description="Disordered" evidence="4">
    <location>
        <begin position="328"/>
        <end position="397"/>
    </location>
</feature>
<feature type="compositionally biased region" description="Polar residues" evidence="4">
    <location>
        <begin position="377"/>
        <end position="394"/>
    </location>
</feature>
<evidence type="ECO:0000256" key="1">
    <source>
        <dbReference type="ARBA" id="ARBA00004123"/>
    </source>
</evidence>
<feature type="compositionally biased region" description="Basic and acidic residues" evidence="4">
    <location>
        <begin position="364"/>
        <end position="376"/>
    </location>
</feature>
<organism evidence="6 7">
    <name type="scientific">Ceratopteris richardii</name>
    <name type="common">Triangle waterfern</name>
    <dbReference type="NCBI Taxonomy" id="49495"/>
    <lineage>
        <taxon>Eukaryota</taxon>
        <taxon>Viridiplantae</taxon>
        <taxon>Streptophyta</taxon>
        <taxon>Embryophyta</taxon>
        <taxon>Tracheophyta</taxon>
        <taxon>Polypodiopsida</taxon>
        <taxon>Polypodiidae</taxon>
        <taxon>Polypodiales</taxon>
        <taxon>Pteridineae</taxon>
        <taxon>Pteridaceae</taxon>
        <taxon>Parkerioideae</taxon>
        <taxon>Ceratopteris</taxon>
    </lineage>
</organism>
<dbReference type="CDD" id="cd00183">
    <property type="entry name" value="TFIIS_I"/>
    <property type="match status" value="1"/>
</dbReference>
<dbReference type="Pfam" id="PF08711">
    <property type="entry name" value="Med26"/>
    <property type="match status" value="1"/>
</dbReference>
<keyword evidence="7" id="KW-1185">Reference proteome</keyword>
<evidence type="ECO:0000313" key="6">
    <source>
        <dbReference type="EMBL" id="KAH7290103.1"/>
    </source>
</evidence>
<dbReference type="EMBL" id="CM035435">
    <property type="protein sequence ID" value="KAH7290103.1"/>
    <property type="molecule type" value="Genomic_DNA"/>
</dbReference>
<dbReference type="SUPFAM" id="SSF47676">
    <property type="entry name" value="Conserved domain common to transcription factors TFIIS, elongin A, CRSP70"/>
    <property type="match status" value="1"/>
</dbReference>
<evidence type="ECO:0000256" key="2">
    <source>
        <dbReference type="ARBA" id="ARBA00023242"/>
    </source>
</evidence>
<evidence type="ECO:0000259" key="5">
    <source>
        <dbReference type="PROSITE" id="PS51319"/>
    </source>
</evidence>
<feature type="domain" description="TFIIS N-terminal" evidence="5">
    <location>
        <begin position="145"/>
        <end position="219"/>
    </location>
</feature>
<dbReference type="PANTHER" id="PTHR46554">
    <property type="entry name" value="MEDIATOR OF RNA POLYMERASE II TRANSCRIPTION SUBUNIT 26A-RELATED"/>
    <property type="match status" value="1"/>
</dbReference>
<proteinExistence type="predicted"/>
<evidence type="ECO:0000256" key="4">
    <source>
        <dbReference type="SAM" id="MobiDB-lite"/>
    </source>
</evidence>
<comment type="subcellular location">
    <subcellularLocation>
        <location evidence="1 3">Nucleus</location>
    </subcellularLocation>
</comment>
<evidence type="ECO:0000313" key="7">
    <source>
        <dbReference type="Proteomes" id="UP000825935"/>
    </source>
</evidence>
<keyword evidence="2 3" id="KW-0539">Nucleus</keyword>
<dbReference type="Gene3D" id="1.20.930.10">
    <property type="entry name" value="Conserved domain common to transcription factors TFIIS, elongin A, CRSP70"/>
    <property type="match status" value="1"/>
</dbReference>
<name>A0A8T2R3I8_CERRI</name>
<reference evidence="6" key="1">
    <citation type="submission" date="2021-08" db="EMBL/GenBank/DDBJ databases">
        <title>WGS assembly of Ceratopteris richardii.</title>
        <authorList>
            <person name="Marchant D.B."/>
            <person name="Chen G."/>
            <person name="Jenkins J."/>
            <person name="Shu S."/>
            <person name="Leebens-Mack J."/>
            <person name="Grimwood J."/>
            <person name="Schmutz J."/>
            <person name="Soltis P."/>
            <person name="Soltis D."/>
            <person name="Chen Z.-H."/>
        </authorList>
    </citation>
    <scope>NUCLEOTIDE SEQUENCE</scope>
    <source>
        <strain evidence="6">Whitten #5841</strain>
        <tissue evidence="6">Leaf</tissue>
    </source>
</reference>
<dbReference type="InterPro" id="IPR035441">
    <property type="entry name" value="TFIIS/LEDGF_dom_sf"/>
</dbReference>
<dbReference type="PROSITE" id="PS51319">
    <property type="entry name" value="TFIIS_N"/>
    <property type="match status" value="1"/>
</dbReference>
<dbReference type="Proteomes" id="UP000825935">
    <property type="component" value="Chromosome 30"/>
</dbReference>
<dbReference type="SMART" id="SM00509">
    <property type="entry name" value="TFS2N"/>
    <property type="match status" value="1"/>
</dbReference>
<dbReference type="OrthoDB" id="44867at2759"/>
<gene>
    <name evidence="6" type="ORF">KP509_30G031900</name>
</gene>
<evidence type="ECO:0000256" key="3">
    <source>
        <dbReference type="PROSITE-ProRule" id="PRU00649"/>
    </source>
</evidence>
<dbReference type="GO" id="GO:0005634">
    <property type="term" value="C:nucleus"/>
    <property type="evidence" value="ECO:0007669"/>
    <property type="project" value="UniProtKB-SubCell"/>
</dbReference>
<dbReference type="AlphaFoldDB" id="A0A8T2R3I8"/>
<dbReference type="OMA" id="ATEIGRH"/>
<sequence>MATVDTERWRNYFGKAGADIWTVIHHALNIAAVDYPTDFRERRGEIAETLFARNLLNTKNNGSNHDSTNTVNPDDVDDLSNYKDHRFSHSMGMRSTQNVSSHGDATLVKHQTIQLNDKNPMEDAHSFPYQRTELSLGESDALLVRDINHIKSMIMNEDQPENVVMESLERLQFMKITVGVLKETEIGRHVKILKKHPSKKVRAMVKDLVRDWKTKVDEWANRNTDNVPGKMVNATEGGDIPDTQIHEARMSSQLGEECEYMEAGVGCVDVSKLFSFIDGEFCIEDKDSHRHSSSVEPSVKDNTAYLSSSQSGSMLTDSSDFDVKASTNHPWGLMTPEERGSVTRDVYPPGKFEREASTLGGHSSRHDKGQSARDNRCSLQEASKGSTSGSSAQQHGDVAKLKLTTEGRQVQNSRHVVMNNAHIVQRPEVRAKIADKSSLMKSDKTQIDHKLEIAKRKLHQGYQQAENAKKQRVVQMLELPDGVKAGQAVKGKANLPGQSKGVPLAQNKIGYQNSHRNLKGRFC</sequence>
<dbReference type="PANTHER" id="PTHR46554:SF2">
    <property type="entry name" value="TFIIS N-TERMINAL DOMAIN-CONTAINING PROTEIN"/>
    <property type="match status" value="1"/>
</dbReference>
<comment type="caution">
    <text evidence="6">The sequence shown here is derived from an EMBL/GenBank/DDBJ whole genome shotgun (WGS) entry which is preliminary data.</text>
</comment>
<accession>A0A8T2R3I8</accession>
<protein>
    <recommendedName>
        <fullName evidence="5">TFIIS N-terminal domain-containing protein</fullName>
    </recommendedName>
</protein>
<dbReference type="InterPro" id="IPR017923">
    <property type="entry name" value="TFIIS_N"/>
</dbReference>